<dbReference type="Gene3D" id="3.40.50.2300">
    <property type="match status" value="2"/>
</dbReference>
<keyword evidence="8" id="KW-0808">Transferase</keyword>
<evidence type="ECO:0000259" key="6">
    <source>
        <dbReference type="PROSITE" id="PS50109"/>
    </source>
</evidence>
<dbReference type="Pfam" id="PF00512">
    <property type="entry name" value="HisKA"/>
    <property type="match status" value="1"/>
</dbReference>
<dbReference type="OrthoDB" id="226486at2"/>
<dbReference type="RefSeq" id="WP_082914674.1">
    <property type="nucleotide sequence ID" value="NZ_LWQT01000039.1"/>
</dbReference>
<dbReference type="SMART" id="SM00448">
    <property type="entry name" value="REC"/>
    <property type="match status" value="2"/>
</dbReference>
<feature type="coiled-coil region" evidence="5">
    <location>
        <begin position="279"/>
        <end position="331"/>
    </location>
</feature>
<feature type="modified residue" description="4-aspartylphosphate" evidence="4">
    <location>
        <position position="192"/>
    </location>
</feature>
<dbReference type="PANTHER" id="PTHR43547:SF2">
    <property type="entry name" value="HYBRID SIGNAL TRANSDUCTION HISTIDINE KINASE C"/>
    <property type="match status" value="1"/>
</dbReference>
<keyword evidence="9" id="KW-1185">Reference proteome</keyword>
<dbReference type="AlphaFoldDB" id="A0A178MWE2"/>
<dbReference type="InterPro" id="IPR005467">
    <property type="entry name" value="His_kinase_dom"/>
</dbReference>
<dbReference type="Pfam" id="PF00072">
    <property type="entry name" value="Response_reg"/>
    <property type="match status" value="2"/>
</dbReference>
<evidence type="ECO:0000256" key="2">
    <source>
        <dbReference type="ARBA" id="ARBA00012438"/>
    </source>
</evidence>
<dbReference type="Pfam" id="PF02518">
    <property type="entry name" value="HATPase_c"/>
    <property type="match status" value="1"/>
</dbReference>
<feature type="domain" description="Response regulatory" evidence="7">
    <location>
        <begin position="6"/>
        <end position="122"/>
    </location>
</feature>
<dbReference type="Gene3D" id="3.30.565.10">
    <property type="entry name" value="Histidine kinase-like ATPase, C-terminal domain"/>
    <property type="match status" value="1"/>
</dbReference>
<evidence type="ECO:0000313" key="8">
    <source>
        <dbReference type="EMBL" id="OAN53716.1"/>
    </source>
</evidence>
<protein>
    <recommendedName>
        <fullName evidence="2">histidine kinase</fullName>
        <ecNumber evidence="2">2.7.13.3</ecNumber>
    </recommendedName>
</protein>
<dbReference type="EC" id="2.7.13.3" evidence="2"/>
<dbReference type="SUPFAM" id="SSF47384">
    <property type="entry name" value="Homodimeric domain of signal transducing histidine kinase"/>
    <property type="match status" value="1"/>
</dbReference>
<dbReference type="PANTHER" id="PTHR43547">
    <property type="entry name" value="TWO-COMPONENT HISTIDINE KINASE"/>
    <property type="match status" value="1"/>
</dbReference>
<dbReference type="SMART" id="SM00388">
    <property type="entry name" value="HisKA"/>
    <property type="match status" value="1"/>
</dbReference>
<evidence type="ECO:0000256" key="4">
    <source>
        <dbReference type="PROSITE-ProRule" id="PRU00169"/>
    </source>
</evidence>
<dbReference type="PRINTS" id="PR00344">
    <property type="entry name" value="BCTRLSENSOR"/>
</dbReference>
<organism evidence="8 9">
    <name type="scientific">Paramagnetospirillum marisnigri</name>
    <dbReference type="NCBI Taxonomy" id="1285242"/>
    <lineage>
        <taxon>Bacteria</taxon>
        <taxon>Pseudomonadati</taxon>
        <taxon>Pseudomonadota</taxon>
        <taxon>Alphaproteobacteria</taxon>
        <taxon>Rhodospirillales</taxon>
        <taxon>Magnetospirillaceae</taxon>
        <taxon>Paramagnetospirillum</taxon>
    </lineage>
</organism>
<comment type="catalytic activity">
    <reaction evidence="1">
        <text>ATP + protein L-histidine = ADP + protein N-phospho-L-histidine.</text>
        <dbReference type="EC" id="2.7.13.3"/>
    </reaction>
</comment>
<reference evidence="8 9" key="1">
    <citation type="submission" date="2016-04" db="EMBL/GenBank/DDBJ databases">
        <title>Draft genome sequence of freshwater magnetotactic bacteria Magnetospirillum marisnigri SP-1 and Magnetospirillum moscoviense BB-1.</title>
        <authorList>
            <person name="Koziaeva V."/>
            <person name="Dziuba M.V."/>
            <person name="Ivanov T.M."/>
            <person name="Kuznetsov B."/>
            <person name="Grouzdev D.S."/>
        </authorList>
    </citation>
    <scope>NUCLEOTIDE SEQUENCE [LARGE SCALE GENOMIC DNA]</scope>
    <source>
        <strain evidence="8 9">SP-1</strain>
    </source>
</reference>
<evidence type="ECO:0000313" key="9">
    <source>
        <dbReference type="Proteomes" id="UP000078428"/>
    </source>
</evidence>
<keyword evidence="3 4" id="KW-0597">Phosphoprotein</keyword>
<feature type="domain" description="Response regulatory" evidence="7">
    <location>
        <begin position="143"/>
        <end position="261"/>
    </location>
</feature>
<dbReference type="SUPFAM" id="SSF55874">
    <property type="entry name" value="ATPase domain of HSP90 chaperone/DNA topoisomerase II/histidine kinase"/>
    <property type="match status" value="1"/>
</dbReference>
<gene>
    <name evidence="8" type="ORF">A6A04_14020</name>
</gene>
<dbReference type="InterPro" id="IPR036097">
    <property type="entry name" value="HisK_dim/P_sf"/>
</dbReference>
<dbReference type="CDD" id="cd00082">
    <property type="entry name" value="HisKA"/>
    <property type="match status" value="1"/>
</dbReference>
<keyword evidence="8" id="KW-0418">Kinase</keyword>
<dbReference type="Gene3D" id="1.10.287.130">
    <property type="match status" value="1"/>
</dbReference>
<keyword evidence="5" id="KW-0175">Coiled coil</keyword>
<accession>A0A178MWE2</accession>
<dbReference type="InterPro" id="IPR003594">
    <property type="entry name" value="HATPase_dom"/>
</dbReference>
<proteinExistence type="predicted"/>
<dbReference type="SMART" id="SM00387">
    <property type="entry name" value="HATPase_c"/>
    <property type="match status" value="1"/>
</dbReference>
<name>A0A178MWE2_9PROT</name>
<evidence type="ECO:0000256" key="1">
    <source>
        <dbReference type="ARBA" id="ARBA00000085"/>
    </source>
</evidence>
<dbReference type="PROSITE" id="PS50110">
    <property type="entry name" value="RESPONSE_REGULATORY"/>
    <property type="match status" value="2"/>
</dbReference>
<dbReference type="SUPFAM" id="SSF52172">
    <property type="entry name" value="CheY-like"/>
    <property type="match status" value="2"/>
</dbReference>
<evidence type="ECO:0000256" key="3">
    <source>
        <dbReference type="ARBA" id="ARBA00022553"/>
    </source>
</evidence>
<comment type="caution">
    <text evidence="8">The sequence shown here is derived from an EMBL/GenBank/DDBJ whole genome shotgun (WGS) entry which is preliminary data.</text>
</comment>
<dbReference type="InterPro" id="IPR036890">
    <property type="entry name" value="HATPase_C_sf"/>
</dbReference>
<evidence type="ECO:0000256" key="5">
    <source>
        <dbReference type="SAM" id="Coils"/>
    </source>
</evidence>
<dbReference type="PROSITE" id="PS50109">
    <property type="entry name" value="HIS_KIN"/>
    <property type="match status" value="1"/>
</dbReference>
<dbReference type="InterPro" id="IPR011006">
    <property type="entry name" value="CheY-like_superfamily"/>
</dbReference>
<dbReference type="GO" id="GO:0000155">
    <property type="term" value="F:phosphorelay sensor kinase activity"/>
    <property type="evidence" value="ECO:0007669"/>
    <property type="project" value="InterPro"/>
</dbReference>
<dbReference type="Proteomes" id="UP000078428">
    <property type="component" value="Unassembled WGS sequence"/>
</dbReference>
<dbReference type="InterPro" id="IPR001789">
    <property type="entry name" value="Sig_transdc_resp-reg_receiver"/>
</dbReference>
<feature type="domain" description="Histidine kinase" evidence="6">
    <location>
        <begin position="340"/>
        <end position="562"/>
    </location>
</feature>
<dbReference type="CDD" id="cd00156">
    <property type="entry name" value="REC"/>
    <property type="match status" value="1"/>
</dbReference>
<sequence>MTDQRLIMIVEDSVTQAIRLQFALEQEGFQSVIAASGEEALELINTRLPSLIIVDYHLPGIQGDELCRQIHMDITTRGIPLLMLTSDDTSAVELHGLESGADDFVAKSEDPEILLLRVHNLLRKSRHQAVGVEVGRSLFRRSRVLVIDDSNTYRQSLAQELTDEGCDVVIAPSGPEGLVELGRGDYDCVMVDMVMPGMDGIAVCKELAARRSDDAAPLVVLMLSAYETKENVARALEAGADDFVGKSTGMSVLRARLRALLRRKFLLEQNQRILDVIRLREMETLRAKAEKEAAEARAALAEGLAKANRELEEANARLRETQVHLIQSEKMASLGQLVAGIAHEINNPLSFALSNVFSIEGWLTSVLGDSGALSAEHAALLEKSRRRILDTGQGLERVRELVVKLRTFSRLDQGEFKSIDVRDALESVLLFLRHKTTDRIAIERHYQRDNMLACYAGQLNQVLMNVVANAVDAIADKGTITITTGRDGGMFMITVADTGCGIQPEHLERIFDPFFTTKPVGQGTGLGLSISYGIITHHRGRIEVSSTPGAGTSVRILVPLDLRGGSET</sequence>
<evidence type="ECO:0000259" key="7">
    <source>
        <dbReference type="PROSITE" id="PS50110"/>
    </source>
</evidence>
<dbReference type="InterPro" id="IPR003661">
    <property type="entry name" value="HisK_dim/P_dom"/>
</dbReference>
<feature type="modified residue" description="4-aspartylphosphate" evidence="4">
    <location>
        <position position="55"/>
    </location>
</feature>
<dbReference type="EMBL" id="LWQT01000039">
    <property type="protein sequence ID" value="OAN53716.1"/>
    <property type="molecule type" value="Genomic_DNA"/>
</dbReference>
<dbReference type="InterPro" id="IPR004358">
    <property type="entry name" value="Sig_transdc_His_kin-like_C"/>
</dbReference>
<dbReference type="STRING" id="1285242.A6A04_14020"/>